<evidence type="ECO:0000259" key="7">
    <source>
        <dbReference type="SMART" id="SM01069"/>
    </source>
</evidence>
<evidence type="ECO:0000256" key="6">
    <source>
        <dbReference type="SAM" id="MobiDB-lite"/>
    </source>
</evidence>
<comment type="similarity">
    <text evidence="2">Belongs to the CDC37 family.</text>
</comment>
<dbReference type="SMART" id="SM01069">
    <property type="entry name" value="CDC37_C"/>
    <property type="match status" value="1"/>
</dbReference>
<evidence type="ECO:0000256" key="2">
    <source>
        <dbReference type="ARBA" id="ARBA00006222"/>
    </source>
</evidence>
<dbReference type="InterPro" id="IPR038189">
    <property type="entry name" value="Cdc37_Hsp90-bd_sf"/>
</dbReference>
<dbReference type="GO" id="GO:0051087">
    <property type="term" value="F:protein-folding chaperone binding"/>
    <property type="evidence" value="ECO:0007669"/>
    <property type="project" value="TreeGrafter"/>
</dbReference>
<protein>
    <recommendedName>
        <fullName evidence="5">Hsp90 chaperone protein kinase-targeting subunit</fullName>
    </recommendedName>
</protein>
<dbReference type="InterPro" id="IPR013855">
    <property type="entry name" value="Cdc37_N_dom"/>
</dbReference>
<reference evidence="10" key="1">
    <citation type="submission" date="2021-01" db="EMBL/GenBank/DDBJ databases">
        <authorList>
            <person name="Corre E."/>
            <person name="Pelletier E."/>
            <person name="Niang G."/>
            <person name="Scheremetjew M."/>
            <person name="Finn R."/>
            <person name="Kale V."/>
            <person name="Holt S."/>
            <person name="Cochrane G."/>
            <person name="Meng A."/>
            <person name="Brown T."/>
            <person name="Cohen L."/>
        </authorList>
    </citation>
    <scope>NUCLEOTIDE SEQUENCE</scope>
    <source>
        <strain evidence="10">UIO037</strain>
    </source>
</reference>
<dbReference type="Gene3D" id="1.20.58.610">
    <property type="entry name" value="Cdc37, Hsp90 binding domain"/>
    <property type="match status" value="1"/>
</dbReference>
<proteinExistence type="inferred from homology"/>
<comment type="subcellular location">
    <subcellularLocation>
        <location evidence="1">Cytoplasm</location>
    </subcellularLocation>
</comment>
<dbReference type="GO" id="GO:0019901">
    <property type="term" value="F:protein kinase binding"/>
    <property type="evidence" value="ECO:0007669"/>
    <property type="project" value="InterPro"/>
</dbReference>
<feature type="compositionally biased region" description="Basic and acidic residues" evidence="6">
    <location>
        <begin position="65"/>
        <end position="97"/>
    </location>
</feature>
<dbReference type="InterPro" id="IPR013873">
    <property type="entry name" value="Cdc37_C"/>
</dbReference>
<dbReference type="Pfam" id="PF03234">
    <property type="entry name" value="CDC37_N"/>
    <property type="match status" value="1"/>
</dbReference>
<dbReference type="PANTHER" id="PTHR12800">
    <property type="entry name" value="CDC37-RELATED"/>
    <property type="match status" value="1"/>
</dbReference>
<feature type="domain" description="Cdc37 N-terminal" evidence="9">
    <location>
        <begin position="30"/>
        <end position="306"/>
    </location>
</feature>
<evidence type="ECO:0000256" key="3">
    <source>
        <dbReference type="ARBA" id="ARBA00022490"/>
    </source>
</evidence>
<evidence type="ECO:0000313" key="10">
    <source>
        <dbReference type="EMBL" id="CAE2279324.1"/>
    </source>
</evidence>
<feature type="region of interest" description="Disordered" evidence="6">
    <location>
        <begin position="65"/>
        <end position="129"/>
    </location>
</feature>
<dbReference type="InterPro" id="IPR004918">
    <property type="entry name" value="Cdc37"/>
</dbReference>
<dbReference type="PANTHER" id="PTHR12800:SF4">
    <property type="entry name" value="HSP90 CO-CHAPERONE CDC37"/>
    <property type="match status" value="1"/>
</dbReference>
<dbReference type="GO" id="GO:0031072">
    <property type="term" value="F:heat shock protein binding"/>
    <property type="evidence" value="ECO:0007669"/>
    <property type="project" value="TreeGrafter"/>
</dbReference>
<name>A0A7S4K0G2_9EUKA</name>
<feature type="domain" description="Cdc37 C-terminal" evidence="7">
    <location>
        <begin position="291"/>
        <end position="373"/>
    </location>
</feature>
<evidence type="ECO:0000259" key="9">
    <source>
        <dbReference type="SMART" id="SM01071"/>
    </source>
</evidence>
<evidence type="ECO:0000256" key="4">
    <source>
        <dbReference type="ARBA" id="ARBA00023186"/>
    </source>
</evidence>
<keyword evidence="3" id="KW-0963">Cytoplasm</keyword>
<dbReference type="EMBL" id="HBKO01039730">
    <property type="protein sequence ID" value="CAE2279324.1"/>
    <property type="molecule type" value="Transcribed_RNA"/>
</dbReference>
<dbReference type="Pfam" id="PF08564">
    <property type="entry name" value="CDC37_C"/>
    <property type="match status" value="1"/>
</dbReference>
<evidence type="ECO:0000256" key="1">
    <source>
        <dbReference type="ARBA" id="ARBA00004496"/>
    </source>
</evidence>
<sequence>MDWPNARFRRGPYFRAWGPHSCLQRHTAMPINYNKWDHIELSDDEDNFHPNIDNNLMIRLQREKREQREAEEAAKKKKLEDEGTTEAKAELDKMEKTKKLHVGNISQDKYNSKHTKSSSSQSANPTKAADAKVKVAALKEGEFADGYEEFVRVNKDMMLTYASIDEEDEKSEQFILDHTQLLSEHATGWYLLQCINLQAEGKTREMRKMSRQYLLLTYVCDLAKTMPGRDARDAIKPLFKKLELNQEVAEGFKDHLEKYISHVKTRAEVKKKEMAEVEEDSEYVTLQKGEQVGPGGLDPAEVFETLPEVMQTAFGERDVDSLKNALRSMSTADAEYHMKRCVDSGLWDPSGAGGGGDDDEGGADDTVSAEVDD</sequence>
<evidence type="ECO:0000256" key="5">
    <source>
        <dbReference type="ARBA" id="ARBA00031396"/>
    </source>
</evidence>
<dbReference type="GO" id="GO:0050821">
    <property type="term" value="P:protein stabilization"/>
    <property type="evidence" value="ECO:0007669"/>
    <property type="project" value="TreeGrafter"/>
</dbReference>
<dbReference type="AlphaFoldDB" id="A0A7S4K0G2"/>
<dbReference type="SUPFAM" id="SSF101391">
    <property type="entry name" value="Hsp90 co-chaperone CDC37"/>
    <property type="match status" value="1"/>
</dbReference>
<gene>
    <name evidence="10" type="ORF">CPOL0286_LOCUS18178</name>
</gene>
<evidence type="ECO:0000259" key="8">
    <source>
        <dbReference type="SMART" id="SM01070"/>
    </source>
</evidence>
<dbReference type="SMART" id="SM01070">
    <property type="entry name" value="CDC37_M"/>
    <property type="match status" value="1"/>
</dbReference>
<dbReference type="Gene3D" id="6.10.140.250">
    <property type="match status" value="1"/>
</dbReference>
<dbReference type="SMART" id="SM01071">
    <property type="entry name" value="CDC37_N"/>
    <property type="match status" value="1"/>
</dbReference>
<dbReference type="Pfam" id="PF08565">
    <property type="entry name" value="CDC37_M"/>
    <property type="match status" value="1"/>
</dbReference>
<dbReference type="GO" id="GO:0051082">
    <property type="term" value="F:unfolded protein binding"/>
    <property type="evidence" value="ECO:0007669"/>
    <property type="project" value="TreeGrafter"/>
</dbReference>
<dbReference type="GO" id="GO:0005737">
    <property type="term" value="C:cytoplasm"/>
    <property type="evidence" value="ECO:0007669"/>
    <property type="project" value="UniProtKB-SubCell"/>
</dbReference>
<dbReference type="InterPro" id="IPR013874">
    <property type="entry name" value="Cdc37_Hsp90-bd"/>
</dbReference>
<feature type="region of interest" description="Disordered" evidence="6">
    <location>
        <begin position="343"/>
        <end position="373"/>
    </location>
</feature>
<dbReference type="GO" id="GO:0006457">
    <property type="term" value="P:protein folding"/>
    <property type="evidence" value="ECO:0007669"/>
    <property type="project" value="TreeGrafter"/>
</dbReference>
<organism evidence="10">
    <name type="scientific">Prymnesium polylepis</name>
    <dbReference type="NCBI Taxonomy" id="72548"/>
    <lineage>
        <taxon>Eukaryota</taxon>
        <taxon>Haptista</taxon>
        <taxon>Haptophyta</taxon>
        <taxon>Prymnesiophyceae</taxon>
        <taxon>Prymnesiales</taxon>
        <taxon>Prymnesiaceae</taxon>
        <taxon>Prymnesium</taxon>
    </lineage>
</organism>
<keyword evidence="4" id="KW-0143">Chaperone</keyword>
<accession>A0A7S4K0G2</accession>
<feature type="domain" description="Cdc37 Hsp90 binding" evidence="8">
    <location>
        <begin position="112"/>
        <end position="282"/>
    </location>
</feature>